<proteinExistence type="inferred from homology"/>
<dbReference type="InterPro" id="IPR021127">
    <property type="entry name" value="CRISPR_associated_Cas2"/>
</dbReference>
<dbReference type="HAMAP" id="MF_01471">
    <property type="entry name" value="Cas2"/>
    <property type="match status" value="1"/>
</dbReference>
<evidence type="ECO:0000256" key="1">
    <source>
        <dbReference type="ARBA" id="ARBA00001946"/>
    </source>
</evidence>
<dbReference type="Proteomes" id="UP000814385">
    <property type="component" value="Unassembled WGS sequence"/>
</dbReference>
<evidence type="ECO:0000256" key="3">
    <source>
        <dbReference type="ARBA" id="ARBA00022722"/>
    </source>
</evidence>
<protein>
    <recommendedName>
        <fullName evidence="9">CRISPR-associated endoribonuclease Cas2</fullName>
        <ecNumber evidence="9">3.1.-.-</ecNumber>
    </recommendedName>
</protein>
<keyword evidence="7 9" id="KW-0460">Magnesium</keyword>
<name>A0ABS9PE49_9GAMM</name>
<dbReference type="Gene3D" id="3.30.70.240">
    <property type="match status" value="1"/>
</dbReference>
<dbReference type="PANTHER" id="PTHR34405">
    <property type="entry name" value="CRISPR-ASSOCIATED ENDORIBONUCLEASE CAS2"/>
    <property type="match status" value="1"/>
</dbReference>
<gene>
    <name evidence="9 10" type="primary">cas2</name>
    <name evidence="10" type="ORF">HOP52_16710</name>
</gene>
<comment type="cofactor">
    <cofactor evidence="1 9">
        <name>Mg(2+)</name>
        <dbReference type="ChEBI" id="CHEBI:18420"/>
    </cofactor>
</comment>
<comment type="function">
    <text evidence="9">CRISPR (clustered regularly interspaced short palindromic repeat), is an adaptive immune system that provides protection against mobile genetic elements (viruses, transposable elements and conjugative plasmids). CRISPR clusters contain sequences complementary to antecedent mobile elements and target invading nucleic acids. CRISPR clusters are transcribed and processed into CRISPR RNA (crRNA). Functions as a ssRNA-specific endoribonuclease. Involved in the integration of spacer DNA into the CRISPR cassette.</text>
</comment>
<keyword evidence="8 9" id="KW-0051">Antiviral defense</keyword>
<keyword evidence="4 9" id="KW-0479">Metal-binding</keyword>
<feature type="binding site" evidence="9">
    <location>
        <position position="10"/>
    </location>
    <ligand>
        <name>Mg(2+)</name>
        <dbReference type="ChEBI" id="CHEBI:18420"/>
        <note>catalytic</note>
    </ligand>
</feature>
<dbReference type="Pfam" id="PF09827">
    <property type="entry name" value="CRISPR_Cas2"/>
    <property type="match status" value="1"/>
</dbReference>
<organism evidence="10 11">
    <name type="scientific">Billgrantia campisalis</name>
    <dbReference type="NCBI Taxonomy" id="74661"/>
    <lineage>
        <taxon>Bacteria</taxon>
        <taxon>Pseudomonadati</taxon>
        <taxon>Pseudomonadota</taxon>
        <taxon>Gammaproteobacteria</taxon>
        <taxon>Oceanospirillales</taxon>
        <taxon>Halomonadaceae</taxon>
        <taxon>Billgrantia</taxon>
    </lineage>
</organism>
<dbReference type="RefSeq" id="WP_238978548.1">
    <property type="nucleotide sequence ID" value="NZ_JABFUC010000015.1"/>
</dbReference>
<evidence type="ECO:0000256" key="8">
    <source>
        <dbReference type="ARBA" id="ARBA00023118"/>
    </source>
</evidence>
<evidence type="ECO:0000256" key="7">
    <source>
        <dbReference type="ARBA" id="ARBA00022842"/>
    </source>
</evidence>
<keyword evidence="6 9" id="KW-0378">Hydrolase</keyword>
<evidence type="ECO:0000256" key="2">
    <source>
        <dbReference type="ARBA" id="ARBA00009959"/>
    </source>
</evidence>
<evidence type="ECO:0000313" key="11">
    <source>
        <dbReference type="Proteomes" id="UP000814385"/>
    </source>
</evidence>
<dbReference type="CDD" id="cd09725">
    <property type="entry name" value="Cas2_I_II_III"/>
    <property type="match status" value="1"/>
</dbReference>
<dbReference type="NCBIfam" id="TIGR01573">
    <property type="entry name" value="cas2"/>
    <property type="match status" value="1"/>
</dbReference>
<dbReference type="GO" id="GO:0004519">
    <property type="term" value="F:endonuclease activity"/>
    <property type="evidence" value="ECO:0007669"/>
    <property type="project" value="UniProtKB-KW"/>
</dbReference>
<dbReference type="SUPFAM" id="SSF143430">
    <property type="entry name" value="TTP0101/SSO1404-like"/>
    <property type="match status" value="1"/>
</dbReference>
<comment type="similarity">
    <text evidence="2 9">Belongs to the CRISPR-associated endoribonuclease Cas2 protein family.</text>
</comment>
<dbReference type="PANTHER" id="PTHR34405:SF3">
    <property type="entry name" value="CRISPR-ASSOCIATED ENDORIBONUCLEASE CAS2 3"/>
    <property type="match status" value="1"/>
</dbReference>
<evidence type="ECO:0000256" key="4">
    <source>
        <dbReference type="ARBA" id="ARBA00022723"/>
    </source>
</evidence>
<evidence type="ECO:0000313" key="10">
    <source>
        <dbReference type="EMBL" id="MCG6659400.1"/>
    </source>
</evidence>
<dbReference type="EMBL" id="JABFUC010000015">
    <property type="protein sequence ID" value="MCG6659400.1"/>
    <property type="molecule type" value="Genomic_DNA"/>
</dbReference>
<keyword evidence="5 9" id="KW-0255">Endonuclease</keyword>
<evidence type="ECO:0000256" key="5">
    <source>
        <dbReference type="ARBA" id="ARBA00022759"/>
    </source>
</evidence>
<keyword evidence="3 9" id="KW-0540">Nuclease</keyword>
<evidence type="ECO:0000256" key="9">
    <source>
        <dbReference type="HAMAP-Rule" id="MF_01471"/>
    </source>
</evidence>
<reference evidence="10 11" key="1">
    <citation type="submission" date="2020-05" db="EMBL/GenBank/DDBJ databases">
        <title>Comparative genomic analysis of denitrifying bacteria from Halomonas genus.</title>
        <authorList>
            <person name="Wang L."/>
            <person name="Shao Z."/>
        </authorList>
    </citation>
    <scope>NUCLEOTIDE SEQUENCE [LARGE SCALE GENOMIC DNA]</scope>
    <source>
        <strain evidence="10 11">A4</strain>
    </source>
</reference>
<dbReference type="EC" id="3.1.-.-" evidence="9"/>
<dbReference type="InterPro" id="IPR019199">
    <property type="entry name" value="Virulence_VapD/CRISPR_Cas2"/>
</dbReference>
<keyword evidence="11" id="KW-1185">Reference proteome</keyword>
<accession>A0ABS9PE49</accession>
<comment type="caution">
    <text evidence="10">The sequence shown here is derived from an EMBL/GenBank/DDBJ whole genome shotgun (WGS) entry which is preliminary data.</text>
</comment>
<evidence type="ECO:0000256" key="6">
    <source>
        <dbReference type="ARBA" id="ARBA00022801"/>
    </source>
</evidence>
<comment type="subunit">
    <text evidence="9">Homodimer, forms a heterotetramer with a Cas1 homodimer.</text>
</comment>
<sequence length="91" mass="10579">MRKLYLACYDITCPKRLRMCLKVLKGYASGRQYSCFECYLTHREREELLATMRDLTEGDDAFALLCLQRQRTIHPLGQGVAPLDEAFMWVG</sequence>